<protein>
    <submittedName>
        <fullName evidence="3">Helix-turn-helix domain-containing protein</fullName>
    </submittedName>
</protein>
<evidence type="ECO:0000313" key="4">
    <source>
        <dbReference type="Proteomes" id="UP001597079"/>
    </source>
</evidence>
<reference evidence="4" key="1">
    <citation type="journal article" date="2019" name="Int. J. Syst. Evol. Microbiol.">
        <title>The Global Catalogue of Microorganisms (GCM) 10K type strain sequencing project: providing services to taxonomists for standard genome sequencing and annotation.</title>
        <authorList>
            <consortium name="The Broad Institute Genomics Platform"/>
            <consortium name="The Broad Institute Genome Sequencing Center for Infectious Disease"/>
            <person name="Wu L."/>
            <person name="Ma J."/>
        </authorList>
    </citation>
    <scope>NUCLEOTIDE SEQUENCE [LARGE SCALE GENOMIC DNA]</scope>
    <source>
        <strain evidence="4">CGMCC 1.12286</strain>
    </source>
</reference>
<gene>
    <name evidence="3" type="ORF">ACFSB2_02360</name>
</gene>
<dbReference type="Proteomes" id="UP001597079">
    <property type="component" value="Unassembled WGS sequence"/>
</dbReference>
<sequence length="346" mass="38444">MLNTAKIGGLIAHLRKEKDLTQVELADALNVSHQAVSKWERGESMPDIGTLPLLAHKLDVTVDDLLHGDVEKHRESAQMHAFVEALAEANPQKAGEMLASERVTIEELSDVAPILKASTMREMAPHLLETRLTIQDAIALAPFLDSDILDRILQQTEHSDWSWDNVCQISPFAPASSLADWIGDLAEQTLPSQRHVISLAPFLERSTLDDLVQQVEEANWNWHTLAGIAPFISRDILNKLVQNARKAEAPERHISITLAPFLDRETMDDLVTDIEIETWSWRDACAIAPFVSQRALSPIISQLMVKEPDAHQLIGIAPFLDKAELGRLIERAIARTSKADTSPTAQ</sequence>
<dbReference type="PANTHER" id="PTHR46558:SF11">
    <property type="entry name" value="HTH-TYPE TRANSCRIPTIONAL REGULATOR XRE"/>
    <property type="match status" value="1"/>
</dbReference>
<proteinExistence type="predicted"/>
<accession>A0ABW4JE05</accession>
<evidence type="ECO:0000256" key="1">
    <source>
        <dbReference type="ARBA" id="ARBA00023125"/>
    </source>
</evidence>
<dbReference type="Pfam" id="PF01381">
    <property type="entry name" value="HTH_3"/>
    <property type="match status" value="1"/>
</dbReference>
<dbReference type="EMBL" id="JBHUCX010000008">
    <property type="protein sequence ID" value="MFD1673553.1"/>
    <property type="molecule type" value="Genomic_DNA"/>
</dbReference>
<dbReference type="Gene3D" id="1.10.260.40">
    <property type="entry name" value="lambda repressor-like DNA-binding domains"/>
    <property type="match status" value="1"/>
</dbReference>
<dbReference type="SMART" id="SM00530">
    <property type="entry name" value="HTH_XRE"/>
    <property type="match status" value="1"/>
</dbReference>
<organism evidence="3 4">
    <name type="scientific">Alicyclobacillus fodiniaquatilis</name>
    <dbReference type="NCBI Taxonomy" id="1661150"/>
    <lineage>
        <taxon>Bacteria</taxon>
        <taxon>Bacillati</taxon>
        <taxon>Bacillota</taxon>
        <taxon>Bacilli</taxon>
        <taxon>Bacillales</taxon>
        <taxon>Alicyclobacillaceae</taxon>
        <taxon>Alicyclobacillus</taxon>
    </lineage>
</organism>
<name>A0ABW4JE05_9BACL</name>
<dbReference type="PANTHER" id="PTHR46558">
    <property type="entry name" value="TRACRIPTIONAL REGULATORY PROTEIN-RELATED-RELATED"/>
    <property type="match status" value="1"/>
</dbReference>
<dbReference type="InterPro" id="IPR010982">
    <property type="entry name" value="Lambda_DNA-bd_dom_sf"/>
</dbReference>
<comment type="caution">
    <text evidence="3">The sequence shown here is derived from an EMBL/GenBank/DDBJ whole genome shotgun (WGS) entry which is preliminary data.</text>
</comment>
<keyword evidence="4" id="KW-1185">Reference proteome</keyword>
<evidence type="ECO:0000259" key="2">
    <source>
        <dbReference type="PROSITE" id="PS50943"/>
    </source>
</evidence>
<dbReference type="RefSeq" id="WP_377940990.1">
    <property type="nucleotide sequence ID" value="NZ_JBHUCX010000008.1"/>
</dbReference>
<dbReference type="CDD" id="cd00093">
    <property type="entry name" value="HTH_XRE"/>
    <property type="match status" value="1"/>
</dbReference>
<dbReference type="InterPro" id="IPR001387">
    <property type="entry name" value="Cro/C1-type_HTH"/>
</dbReference>
<feature type="domain" description="HTH cro/C1-type" evidence="2">
    <location>
        <begin position="11"/>
        <end position="65"/>
    </location>
</feature>
<dbReference type="PROSITE" id="PS50943">
    <property type="entry name" value="HTH_CROC1"/>
    <property type="match status" value="1"/>
</dbReference>
<evidence type="ECO:0000313" key="3">
    <source>
        <dbReference type="EMBL" id="MFD1673553.1"/>
    </source>
</evidence>
<dbReference type="SUPFAM" id="SSF47413">
    <property type="entry name" value="lambda repressor-like DNA-binding domains"/>
    <property type="match status" value="1"/>
</dbReference>
<keyword evidence="1" id="KW-0238">DNA-binding</keyword>